<dbReference type="RefSeq" id="XP_003136022.1">
    <property type="nucleotide sequence ID" value="XM_003135974.1"/>
</dbReference>
<reference evidence="1" key="1">
    <citation type="submission" date="2012-04" db="EMBL/GenBank/DDBJ databases">
        <title>The Genome Sequence of Loa loa.</title>
        <authorList>
            <consortium name="The Broad Institute Genome Sequencing Platform"/>
            <consortium name="Broad Institute Genome Sequencing Center for Infectious Disease"/>
            <person name="Nutman T.B."/>
            <person name="Fink D.L."/>
            <person name="Russ C."/>
            <person name="Young S."/>
            <person name="Zeng Q."/>
            <person name="Gargeya S."/>
            <person name="Alvarado L."/>
            <person name="Berlin A."/>
            <person name="Chapman S.B."/>
            <person name="Chen Z."/>
            <person name="Freedman E."/>
            <person name="Gellesch M."/>
            <person name="Goldberg J."/>
            <person name="Griggs A."/>
            <person name="Gujja S."/>
            <person name="Heilman E.R."/>
            <person name="Heiman D."/>
            <person name="Howarth C."/>
            <person name="Mehta T."/>
            <person name="Neiman D."/>
            <person name="Pearson M."/>
            <person name="Roberts A."/>
            <person name="Saif S."/>
            <person name="Shea T."/>
            <person name="Shenoy N."/>
            <person name="Sisk P."/>
            <person name="Stolte C."/>
            <person name="Sykes S."/>
            <person name="White J."/>
            <person name="Yandava C."/>
            <person name="Haas B."/>
            <person name="Henn M.R."/>
            <person name="Nusbaum C."/>
            <person name="Birren B."/>
        </authorList>
    </citation>
    <scope>NUCLEOTIDE SEQUENCE [LARGE SCALE GENOMIC DNA]</scope>
</reference>
<accession>A0A1S0UDC2</accession>
<organism evidence="1">
    <name type="scientific">Loa loa</name>
    <name type="common">Eye worm</name>
    <name type="synonym">Filaria loa</name>
    <dbReference type="NCBI Taxonomy" id="7209"/>
    <lineage>
        <taxon>Eukaryota</taxon>
        <taxon>Metazoa</taxon>
        <taxon>Ecdysozoa</taxon>
        <taxon>Nematoda</taxon>
        <taxon>Chromadorea</taxon>
        <taxon>Rhabditida</taxon>
        <taxon>Spirurina</taxon>
        <taxon>Spiruromorpha</taxon>
        <taxon>Filarioidea</taxon>
        <taxon>Onchocercidae</taxon>
        <taxon>Loa</taxon>
    </lineage>
</organism>
<dbReference type="AlphaFoldDB" id="A0A1S0UDC2"/>
<protein>
    <submittedName>
        <fullName evidence="1">Uncharacterized protein</fullName>
    </submittedName>
</protein>
<name>A0A1S0UDC2_LOALO</name>
<dbReference type="GeneID" id="9937801"/>
<dbReference type="KEGG" id="loa:LOAG_00434"/>
<evidence type="ECO:0000313" key="1">
    <source>
        <dbReference type="EMBL" id="EFO28042.1"/>
    </source>
</evidence>
<dbReference type="CTD" id="9937801"/>
<gene>
    <name evidence="1" type="ORF">LOAG_00434</name>
</gene>
<dbReference type="InParanoid" id="A0A1S0UDC2"/>
<dbReference type="EMBL" id="JH712159">
    <property type="protein sequence ID" value="EFO28042.1"/>
    <property type="molecule type" value="Genomic_DNA"/>
</dbReference>
<proteinExistence type="predicted"/>
<sequence length="175" mass="20941">MDVLSVVTIQNFENYESFQCLRHFYPMNMGGFKNRPKNFPEGHLMTLEEKVLSKIFQIFGNSFGKCGKIGKAMFRKDRFLREDYIINVPEWVSDDKWTWQILERYAQKRTLRRPQCTTFNKNCYKQKQSISGAKKEIYTELIILKELCFHFYFNSQQVKCVEIDRLVFKTNTTLV</sequence>